<dbReference type="GO" id="GO:0051537">
    <property type="term" value="F:2 iron, 2 sulfur cluster binding"/>
    <property type="evidence" value="ECO:0007669"/>
    <property type="project" value="UniProtKB-KW"/>
</dbReference>
<feature type="transmembrane region" description="Helical" evidence="14">
    <location>
        <begin position="178"/>
        <end position="195"/>
    </location>
</feature>
<feature type="domain" description="FAD-binding FR-type" evidence="15">
    <location>
        <begin position="257"/>
        <end position="360"/>
    </location>
</feature>
<dbReference type="InterPro" id="IPR013130">
    <property type="entry name" value="Fe3_Rdtase_TM_dom"/>
</dbReference>
<dbReference type="PANTHER" id="PTHR47354">
    <property type="entry name" value="NADH OXIDOREDUCTASE HCR"/>
    <property type="match status" value="1"/>
</dbReference>
<evidence type="ECO:0000313" key="16">
    <source>
        <dbReference type="EMBL" id="CAP40430.1"/>
    </source>
</evidence>
<dbReference type="GO" id="GO:0016491">
    <property type="term" value="F:oxidoreductase activity"/>
    <property type="evidence" value="ECO:0007669"/>
    <property type="project" value="UniProtKB-KW"/>
</dbReference>
<dbReference type="GO" id="GO:0050660">
    <property type="term" value="F:flavin adenine dinucleotide binding"/>
    <property type="evidence" value="ECO:0007669"/>
    <property type="project" value="TreeGrafter"/>
</dbReference>
<evidence type="ECO:0000256" key="9">
    <source>
        <dbReference type="ARBA" id="ARBA00023002"/>
    </source>
</evidence>
<dbReference type="CDD" id="cd06198">
    <property type="entry name" value="FNR_like_3"/>
    <property type="match status" value="1"/>
</dbReference>
<feature type="transmembrane region" description="Helical" evidence="14">
    <location>
        <begin position="83"/>
        <end position="103"/>
    </location>
</feature>
<protein>
    <submittedName>
        <fullName evidence="16">Flavocytochrome</fullName>
    </submittedName>
</protein>
<feature type="transmembrane region" description="Helical" evidence="14">
    <location>
        <begin position="48"/>
        <end position="71"/>
    </location>
</feature>
<evidence type="ECO:0000256" key="4">
    <source>
        <dbReference type="ARBA" id="ARBA00022692"/>
    </source>
</evidence>
<evidence type="ECO:0000256" key="6">
    <source>
        <dbReference type="ARBA" id="ARBA00022723"/>
    </source>
</evidence>
<dbReference type="PROSITE" id="PS51384">
    <property type="entry name" value="FAD_FR"/>
    <property type="match status" value="1"/>
</dbReference>
<comment type="cofactor">
    <cofactor evidence="1">
        <name>FAD</name>
        <dbReference type="ChEBI" id="CHEBI:57692"/>
    </cofactor>
</comment>
<evidence type="ECO:0000313" key="17">
    <source>
        <dbReference type="Proteomes" id="UP000001225"/>
    </source>
</evidence>
<dbReference type="PANTHER" id="PTHR47354:SF8">
    <property type="entry name" value="1,2-PHENYLACETYL-COA EPOXIDASE, SUBUNIT E"/>
    <property type="match status" value="1"/>
</dbReference>
<dbReference type="SUPFAM" id="SSF52343">
    <property type="entry name" value="Ferredoxin reductase-like, C-terminal NADP-linked domain"/>
    <property type="match status" value="1"/>
</dbReference>
<keyword evidence="6" id="KW-0479">Metal-binding</keyword>
<dbReference type="EMBL" id="AM902716">
    <property type="protein sequence ID" value="CAP40430.1"/>
    <property type="molecule type" value="Genomic_DNA"/>
</dbReference>
<keyword evidence="3" id="KW-0285">Flavoprotein</keyword>
<dbReference type="Gene3D" id="2.40.30.10">
    <property type="entry name" value="Translation factors"/>
    <property type="match status" value="1"/>
</dbReference>
<dbReference type="GO" id="GO:0046872">
    <property type="term" value="F:metal ion binding"/>
    <property type="evidence" value="ECO:0007669"/>
    <property type="project" value="UniProtKB-KW"/>
</dbReference>
<proteinExistence type="predicted"/>
<evidence type="ECO:0000256" key="5">
    <source>
        <dbReference type="ARBA" id="ARBA00022714"/>
    </source>
</evidence>
<dbReference type="GO" id="GO:0016020">
    <property type="term" value="C:membrane"/>
    <property type="evidence" value="ECO:0007669"/>
    <property type="project" value="UniProtKB-SubCell"/>
</dbReference>
<keyword evidence="9" id="KW-0560">Oxidoreductase</keyword>
<dbReference type="Proteomes" id="UP000001225">
    <property type="component" value="Chromosome"/>
</dbReference>
<feature type="compositionally biased region" description="Polar residues" evidence="13">
    <location>
        <begin position="1"/>
        <end position="11"/>
    </location>
</feature>
<dbReference type="InterPro" id="IPR013112">
    <property type="entry name" value="FAD-bd_8"/>
</dbReference>
<evidence type="ECO:0000256" key="2">
    <source>
        <dbReference type="ARBA" id="ARBA00004141"/>
    </source>
</evidence>
<evidence type="ECO:0000256" key="8">
    <source>
        <dbReference type="ARBA" id="ARBA00022989"/>
    </source>
</evidence>
<accession>A9HW43</accession>
<evidence type="ECO:0000256" key="10">
    <source>
        <dbReference type="ARBA" id="ARBA00023004"/>
    </source>
</evidence>
<keyword evidence="5" id="KW-0001">2Fe-2S</keyword>
<dbReference type="AlphaFoldDB" id="A9HW43"/>
<dbReference type="STRING" id="94624.Bpet0099"/>
<dbReference type="eggNOG" id="COG4097">
    <property type="taxonomic scope" value="Bacteria"/>
</dbReference>
<dbReference type="SUPFAM" id="SSF63380">
    <property type="entry name" value="Riboflavin synthase domain-like"/>
    <property type="match status" value="1"/>
</dbReference>
<keyword evidence="11" id="KW-0411">Iron-sulfur</keyword>
<feature type="transmembrane region" description="Helical" evidence="14">
    <location>
        <begin position="227"/>
        <end position="250"/>
    </location>
</feature>
<gene>
    <name evidence="16" type="ordered locus">Bpet0099</name>
</gene>
<dbReference type="InterPro" id="IPR039261">
    <property type="entry name" value="FNR_nucleotide-bd"/>
</dbReference>
<dbReference type="KEGG" id="bpt:Bpet0099"/>
<feature type="region of interest" description="Disordered" evidence="13">
    <location>
        <begin position="1"/>
        <end position="34"/>
    </location>
</feature>
<evidence type="ECO:0000256" key="1">
    <source>
        <dbReference type="ARBA" id="ARBA00001974"/>
    </source>
</evidence>
<evidence type="ECO:0000256" key="13">
    <source>
        <dbReference type="SAM" id="MobiDB-lite"/>
    </source>
</evidence>
<dbReference type="InterPro" id="IPR017938">
    <property type="entry name" value="Riboflavin_synthase-like_b-brl"/>
</dbReference>
<evidence type="ECO:0000256" key="11">
    <source>
        <dbReference type="ARBA" id="ARBA00023014"/>
    </source>
</evidence>
<keyword evidence="4 14" id="KW-0812">Transmembrane</keyword>
<name>A9HW43_BORPD</name>
<evidence type="ECO:0000256" key="12">
    <source>
        <dbReference type="ARBA" id="ARBA00023136"/>
    </source>
</evidence>
<comment type="subcellular location">
    <subcellularLocation>
        <location evidence="2">Membrane</location>
        <topology evidence="2">Multi-pass membrane protein</topology>
    </subcellularLocation>
</comment>
<feature type="transmembrane region" description="Helical" evidence="14">
    <location>
        <begin position="124"/>
        <end position="142"/>
    </location>
</feature>
<dbReference type="Gene3D" id="3.40.50.80">
    <property type="entry name" value="Nucleotide-binding domain of ferredoxin-NADP reductase (FNR) module"/>
    <property type="match status" value="1"/>
</dbReference>
<dbReference type="Pfam" id="PF08022">
    <property type="entry name" value="FAD_binding_8"/>
    <property type="match status" value="1"/>
</dbReference>
<keyword evidence="10" id="KW-0408">Iron</keyword>
<keyword evidence="17" id="KW-1185">Reference proteome</keyword>
<dbReference type="InterPro" id="IPR050415">
    <property type="entry name" value="MRET"/>
</dbReference>
<sequence length="489" mass="53193">MRTTAPSSAPSCTIDRPHPAARAPPRPGRLSAGPGRHHKSFIMHTRTVIGLFLGVLALAWGLDVVVLQAPLQGDWPWLLRQQSLYLTGIWSIGLMSLVMILALRPAWLERPLGGMDRVYRLHKWAGILAVAFGLAHWLAKLASGPLKTLIGVAGRAPRPAALPWFENARDFAKDVGEWGLYVLLAMLLITLWRRVPYHAWRWVHRAMPLLYLALVAHAVALLPRQHWLGATGVLLAPLMAGGVLAAWRVLRGRVGQRRKVGGKVVALSQPALGGQTAGVLELVCELDTGWPGHRPGQFAFLTLDRAEGAHPYTIASAPGPDRRVTFQIKELGDYTRGLAARVRPGQRVTVEGPYGCFQPAPRQPEAMQIWVAGGIGITPFLSWLQAMQADPDAAPRAHLHYCVRDAGADPFVARLRAMCDALPSITLTVYDGRGGQGLTAAQLVSPDVAAQAEGVWFCGPAGLAALVRRELRRAGLPGLRVHQEAFEMR</sequence>
<feature type="transmembrane region" description="Helical" evidence="14">
    <location>
        <begin position="202"/>
        <end position="221"/>
    </location>
</feature>
<keyword evidence="12 14" id="KW-0472">Membrane</keyword>
<dbReference type="Pfam" id="PF01794">
    <property type="entry name" value="Ferric_reduct"/>
    <property type="match status" value="1"/>
</dbReference>
<organism evidence="16 17">
    <name type="scientific">Bordetella petrii (strain ATCC BAA-461 / DSM 12804 / CCUG 43448 / CIP 107267 / Se-1111R)</name>
    <dbReference type="NCBI Taxonomy" id="340100"/>
    <lineage>
        <taxon>Bacteria</taxon>
        <taxon>Pseudomonadati</taxon>
        <taxon>Pseudomonadota</taxon>
        <taxon>Betaproteobacteria</taxon>
        <taxon>Burkholderiales</taxon>
        <taxon>Alcaligenaceae</taxon>
        <taxon>Bordetella</taxon>
    </lineage>
</organism>
<keyword evidence="8 14" id="KW-1133">Transmembrane helix</keyword>
<evidence type="ECO:0000259" key="15">
    <source>
        <dbReference type="PROSITE" id="PS51384"/>
    </source>
</evidence>
<evidence type="ECO:0000256" key="3">
    <source>
        <dbReference type="ARBA" id="ARBA00022630"/>
    </source>
</evidence>
<dbReference type="InterPro" id="IPR017927">
    <property type="entry name" value="FAD-bd_FR_type"/>
</dbReference>
<reference evidence="16 17" key="1">
    <citation type="journal article" date="2008" name="BMC Genomics">
        <title>The missing link: Bordetella petrii is endowed with both the metabolic versatility of environmental bacteria and virulence traits of pathogenic Bordetellae.</title>
        <authorList>
            <person name="Gross R."/>
            <person name="Guzman C.A."/>
            <person name="Sebaihia M."/>
            <person name="Martins Dos Santos V.A."/>
            <person name="Pieper D.H."/>
            <person name="Koebnik R."/>
            <person name="Lechner M."/>
            <person name="Bartels D."/>
            <person name="Buhrmester J."/>
            <person name="Choudhuri J.V."/>
            <person name="Ebensen T."/>
            <person name="Gaigalat L."/>
            <person name="Herrmann S."/>
            <person name="Khachane A.N."/>
            <person name="Larisch C."/>
            <person name="Link S."/>
            <person name="Linke B."/>
            <person name="Meyer F."/>
            <person name="Mormann S."/>
            <person name="Nakunst D."/>
            <person name="Rueckert C."/>
            <person name="Schneiker-Bekel S."/>
            <person name="Schulze K."/>
            <person name="Vorhoelter F.J."/>
            <person name="Yevsa T."/>
            <person name="Engle J.T."/>
            <person name="Goldman W.E."/>
            <person name="Puehler A."/>
            <person name="Goebel U.B."/>
            <person name="Goesmann A."/>
            <person name="Bloecker H."/>
            <person name="Kaiser O."/>
            <person name="Martinez-Arias R."/>
        </authorList>
    </citation>
    <scope>NUCLEOTIDE SEQUENCE [LARGE SCALE GENOMIC DNA]</scope>
    <source>
        <strain evidence="17">ATCC BAA-461 / DSM 12804 / CCUG 43448 / CIP 107267 / Se-1111R</strain>
    </source>
</reference>
<keyword evidence="7" id="KW-0274">FAD</keyword>
<evidence type="ECO:0000256" key="7">
    <source>
        <dbReference type="ARBA" id="ARBA00022827"/>
    </source>
</evidence>
<evidence type="ECO:0000256" key="14">
    <source>
        <dbReference type="SAM" id="Phobius"/>
    </source>
</evidence>